<evidence type="ECO:0000313" key="2">
    <source>
        <dbReference type="Proteomes" id="UP000799118"/>
    </source>
</evidence>
<dbReference type="SUPFAM" id="SSF52047">
    <property type="entry name" value="RNI-like"/>
    <property type="match status" value="1"/>
</dbReference>
<gene>
    <name evidence="1" type="ORF">BT96DRAFT_1026989</name>
</gene>
<name>A0A6A4GFE9_9AGAR</name>
<dbReference type="Gene3D" id="3.80.10.10">
    <property type="entry name" value="Ribonuclease Inhibitor"/>
    <property type="match status" value="1"/>
</dbReference>
<dbReference type="Proteomes" id="UP000799118">
    <property type="component" value="Unassembled WGS sequence"/>
</dbReference>
<dbReference type="AlphaFoldDB" id="A0A6A4GFE9"/>
<dbReference type="InterPro" id="IPR032675">
    <property type="entry name" value="LRR_dom_sf"/>
</dbReference>
<organism evidence="1 2">
    <name type="scientific">Gymnopus androsaceus JB14</name>
    <dbReference type="NCBI Taxonomy" id="1447944"/>
    <lineage>
        <taxon>Eukaryota</taxon>
        <taxon>Fungi</taxon>
        <taxon>Dikarya</taxon>
        <taxon>Basidiomycota</taxon>
        <taxon>Agaricomycotina</taxon>
        <taxon>Agaricomycetes</taxon>
        <taxon>Agaricomycetidae</taxon>
        <taxon>Agaricales</taxon>
        <taxon>Marasmiineae</taxon>
        <taxon>Omphalotaceae</taxon>
        <taxon>Gymnopus</taxon>
    </lineage>
</organism>
<evidence type="ECO:0000313" key="1">
    <source>
        <dbReference type="EMBL" id="KAE9384065.1"/>
    </source>
</evidence>
<proteinExistence type="predicted"/>
<sequence length="255" mass="28544">MDYGSDDLNRVFSARIPFKPPSRFQPLSSIAMDTKPNVVEFIKALSSDVSTSPSGNPSSAPARRLENKELPAIPTQIYIDILSHLKPMANQRGQFQDIIRKQKKVLGNIALVCKFFNFLAVPTLFRKVRTFPEREEVLNNNLIMYTKCVFLEEYLRQLEQDCPAPIGLIRTSVSGDPLRTVSTSDSVSYHDIYASALPKMTNLTSFNLTDSKLSLKLLQSISQLPKLESLALVDCIINSEILVTDILAFTSCIQL</sequence>
<dbReference type="EMBL" id="ML770233">
    <property type="protein sequence ID" value="KAE9384065.1"/>
    <property type="molecule type" value="Genomic_DNA"/>
</dbReference>
<protein>
    <recommendedName>
        <fullName evidence="3">F-box domain-containing protein</fullName>
    </recommendedName>
</protein>
<accession>A0A6A4GFE9</accession>
<reference evidence="1" key="1">
    <citation type="journal article" date="2019" name="Environ. Microbiol.">
        <title>Fungal ecological strategies reflected in gene transcription - a case study of two litter decomposers.</title>
        <authorList>
            <person name="Barbi F."/>
            <person name="Kohler A."/>
            <person name="Barry K."/>
            <person name="Baskaran P."/>
            <person name="Daum C."/>
            <person name="Fauchery L."/>
            <person name="Ihrmark K."/>
            <person name="Kuo A."/>
            <person name="LaButti K."/>
            <person name="Lipzen A."/>
            <person name="Morin E."/>
            <person name="Grigoriev I.V."/>
            <person name="Henrissat B."/>
            <person name="Lindahl B."/>
            <person name="Martin F."/>
        </authorList>
    </citation>
    <scope>NUCLEOTIDE SEQUENCE</scope>
    <source>
        <strain evidence="1">JB14</strain>
    </source>
</reference>
<evidence type="ECO:0008006" key="3">
    <source>
        <dbReference type="Google" id="ProtNLM"/>
    </source>
</evidence>
<keyword evidence="2" id="KW-1185">Reference proteome</keyword>
<dbReference type="OrthoDB" id="3256662at2759"/>